<sequence length="163" mass="17972">MQRHPCPVHKQTLGVAAGTVAGTPKSMPPCIINRRISIPLMFVISCPMLFFLSRNHTASVPDHPLFDRRVPPPSRPARRIWSTVASRPSEQKQIRISFLTKPPPRPNAADDRAGLPLGIALPHDSPRESRDAWTRLGAGRNVPTEQPPWPGPRQPGEIAKPST</sequence>
<evidence type="ECO:0000256" key="1">
    <source>
        <dbReference type="SAM" id="MobiDB-lite"/>
    </source>
</evidence>
<dbReference type="Proteomes" id="UP000625711">
    <property type="component" value="Unassembled WGS sequence"/>
</dbReference>
<dbReference type="AlphaFoldDB" id="A0A834ILB5"/>
<feature type="compositionally biased region" description="Basic and acidic residues" evidence="1">
    <location>
        <begin position="124"/>
        <end position="133"/>
    </location>
</feature>
<protein>
    <submittedName>
        <fullName evidence="2">Uncharacterized protein</fullName>
    </submittedName>
</protein>
<accession>A0A834ILB5</accession>
<name>A0A834ILB5_RHYFE</name>
<dbReference type="EMBL" id="JAACXV010000281">
    <property type="protein sequence ID" value="KAF7280593.1"/>
    <property type="molecule type" value="Genomic_DNA"/>
</dbReference>
<evidence type="ECO:0000313" key="3">
    <source>
        <dbReference type="Proteomes" id="UP000625711"/>
    </source>
</evidence>
<gene>
    <name evidence="2" type="ORF">GWI33_005693</name>
</gene>
<comment type="caution">
    <text evidence="2">The sequence shown here is derived from an EMBL/GenBank/DDBJ whole genome shotgun (WGS) entry which is preliminary data.</text>
</comment>
<organism evidence="2 3">
    <name type="scientific">Rhynchophorus ferrugineus</name>
    <name type="common">Red palm weevil</name>
    <name type="synonym">Curculio ferrugineus</name>
    <dbReference type="NCBI Taxonomy" id="354439"/>
    <lineage>
        <taxon>Eukaryota</taxon>
        <taxon>Metazoa</taxon>
        <taxon>Ecdysozoa</taxon>
        <taxon>Arthropoda</taxon>
        <taxon>Hexapoda</taxon>
        <taxon>Insecta</taxon>
        <taxon>Pterygota</taxon>
        <taxon>Neoptera</taxon>
        <taxon>Endopterygota</taxon>
        <taxon>Coleoptera</taxon>
        <taxon>Polyphaga</taxon>
        <taxon>Cucujiformia</taxon>
        <taxon>Curculionidae</taxon>
        <taxon>Dryophthorinae</taxon>
        <taxon>Rhynchophorus</taxon>
    </lineage>
</organism>
<evidence type="ECO:0000313" key="2">
    <source>
        <dbReference type="EMBL" id="KAF7280593.1"/>
    </source>
</evidence>
<feature type="region of interest" description="Disordered" evidence="1">
    <location>
        <begin position="99"/>
        <end position="163"/>
    </location>
</feature>
<keyword evidence="3" id="KW-1185">Reference proteome</keyword>
<reference evidence="2" key="1">
    <citation type="submission" date="2020-08" db="EMBL/GenBank/DDBJ databases">
        <title>Genome sequencing and assembly of the red palm weevil Rhynchophorus ferrugineus.</title>
        <authorList>
            <person name="Dias G.B."/>
            <person name="Bergman C.M."/>
            <person name="Manee M."/>
        </authorList>
    </citation>
    <scope>NUCLEOTIDE SEQUENCE</scope>
    <source>
        <strain evidence="2">AA-2017</strain>
        <tissue evidence="2">Whole larva</tissue>
    </source>
</reference>
<proteinExistence type="predicted"/>